<evidence type="ECO:0000313" key="1">
    <source>
        <dbReference type="EMBL" id="URD85645.1"/>
    </source>
</evidence>
<dbReference type="EMBL" id="CP097504">
    <property type="protein sequence ID" value="URD85645.1"/>
    <property type="molecule type" value="Genomic_DNA"/>
</dbReference>
<dbReference type="AlphaFoldDB" id="A0A9E7EX65"/>
<evidence type="ECO:0000313" key="2">
    <source>
        <dbReference type="Proteomes" id="UP001055439"/>
    </source>
</evidence>
<gene>
    <name evidence="1" type="ORF">MUK42_07962</name>
</gene>
<name>A0A9E7EX65_9LILI</name>
<protein>
    <submittedName>
        <fullName evidence="1">Uncharacterized protein</fullName>
    </submittedName>
</protein>
<reference evidence="1" key="1">
    <citation type="submission" date="2022-05" db="EMBL/GenBank/DDBJ databases">
        <title>The Musa troglodytarum L. genome provides insights into the mechanism of non-climacteric behaviour and enrichment of carotenoids.</title>
        <authorList>
            <person name="Wang J."/>
        </authorList>
    </citation>
    <scope>NUCLEOTIDE SEQUENCE</scope>
    <source>
        <tissue evidence="1">Leaf</tissue>
    </source>
</reference>
<dbReference type="Proteomes" id="UP001055439">
    <property type="component" value="Chromosome 2"/>
</dbReference>
<sequence length="257" mass="27990">MEHFVKNRKQNSAVGHLVAIDSPHAAHMRPLKSSKSPPLPSLLLPPLPLSTLLRRRGVMKHYRKASSNPLIYGINLSPSLDISETGHAPHVGLEGFFVLAHRGPPCTSLSSRVRVSRTVATLVHGSRIWRRSGDADEGPSKAWLHSQCFGGIQQKPCMHAFGEEANRNGPYARQKVQHPRSLSFLHCDRCSAPSPVVLLASSSSSPANADERSVLYAHLFGSHAKGIRSSTGYQQPPLSILLSFSNSVEPTPRNLSV</sequence>
<keyword evidence="2" id="KW-1185">Reference proteome</keyword>
<proteinExistence type="predicted"/>
<accession>A0A9E7EX65</accession>
<organism evidence="1 2">
    <name type="scientific">Musa troglodytarum</name>
    <name type="common">fe'i banana</name>
    <dbReference type="NCBI Taxonomy" id="320322"/>
    <lineage>
        <taxon>Eukaryota</taxon>
        <taxon>Viridiplantae</taxon>
        <taxon>Streptophyta</taxon>
        <taxon>Embryophyta</taxon>
        <taxon>Tracheophyta</taxon>
        <taxon>Spermatophyta</taxon>
        <taxon>Magnoliopsida</taxon>
        <taxon>Liliopsida</taxon>
        <taxon>Zingiberales</taxon>
        <taxon>Musaceae</taxon>
        <taxon>Musa</taxon>
    </lineage>
</organism>